<dbReference type="VEuPathDB" id="ToxoDB:cyc_01356"/>
<dbReference type="InterPro" id="IPR002048">
    <property type="entry name" value="EF_hand_dom"/>
</dbReference>
<dbReference type="InterPro" id="IPR018200">
    <property type="entry name" value="USP_CS"/>
</dbReference>
<organism evidence="4 5">
    <name type="scientific">Cyclospora cayetanensis</name>
    <dbReference type="NCBI Taxonomy" id="88456"/>
    <lineage>
        <taxon>Eukaryota</taxon>
        <taxon>Sar</taxon>
        <taxon>Alveolata</taxon>
        <taxon>Apicomplexa</taxon>
        <taxon>Conoidasida</taxon>
        <taxon>Coccidia</taxon>
        <taxon>Eucoccidiorida</taxon>
        <taxon>Eimeriorina</taxon>
        <taxon>Eimeriidae</taxon>
        <taxon>Cyclospora</taxon>
    </lineage>
</organism>
<evidence type="ECO:0000259" key="3">
    <source>
        <dbReference type="PROSITE" id="PS50235"/>
    </source>
</evidence>
<dbReference type="GO" id="GO:0004843">
    <property type="term" value="F:cysteine-type deubiquitinase activity"/>
    <property type="evidence" value="ECO:0007669"/>
    <property type="project" value="InterPro"/>
</dbReference>
<sequence length="1644" mass="182799">MQESGSIRSQGPFRFVGGGLEEASKKESHEEFIENWLLTGLFIVIIISSIIFEVLVELLQECLRHRGLHKLQDMLTCAFKELTILGFISLFLYCATRLGAVRKLNDKYLGVSKTEEVAIQEAEAHGEVPYPPTHLTETFETIHVLIFMIMVAFIVQVAVLTAVGYRTMKELEYLDAKTSDDLRKDVTSLLEGGYGYKGSVRKALEHWGIKRRFISATNPLMPKPRRPEPGFPKFSFAAYLIHCFGESLSVMIELPPSILVLTLLIVVLLRPALSLPGREIIIFMVIAAFGLLLLTCLAYAFLKFADAKVRPDSGALVPLFSSQAVDPEASDKAFHCPIDDRSSIVRQPCFLSAEHGSRYIWWKNAYWAYPLTLVPLCVSFIFWTRLLKTFTTVFHVDFLANPTTIREVEAEQDKTSEQDARTFAEDWFRIIDTTRSGYLQFDDFKAFVVLLGSLGVDPKQYPQYQKMLLGKLFESLDTDGNQRIDALGALMTDLRACAGSTACMKALRTLHMQAYYWLIFAFKDIPGTTTPVLLSKFDGSQSRWHSHPLPSFHKQGQPQIPETDSIVSCTLASEQLFKELRITVERFCSDQLQQQRLLENGGPDFPFLHLWEIWQRGSMTPLSRGETWYIVNEGFLQNLQQEANRLKSRLSPEAVAQALSGLDKFVELSKQRLEQQRNNPPQSHLRIVNAQLLSPESVRKGFATKRTRLAAGVEKQMGIAFQVCEASTWTVLCAWVPHDIEIPRGVYKQSGHFHVEVQPLLLHAFKAVGNCSSCKETVAEPVSQFAAARADSLDFTIHKLKELVAVEAYDASLHFSLELREVPGGSLAAPASSWNCVWEASETFLEDTDVEDGAGLVLLHRSACRCSRKEAASAEEDEFDDAMWEAERGASSMGESSAVQRGGGAVMGVARGSRPLCGIRRPTLVASAPSSSESSGICHAQSLVDVWLATGGLVGLVNLANTCFMNAAVQCLSVVLPFTRYFLSGAYKAHINEQNCMGTQGRLANAYAKTLKALWASGDSAFAPRELKWAVGEVREEFLGFAQQDSQELLAFLLDGIHEDLNRDKIEGAEGASDSVTALRSWQRHKEIHDSMVVDLFQGQYRSQLVCPQCRRLSVTFDPFLNLSLPLPNAAPLRFNIAGCFETSKAFAAEMQAKLPLSQAQTKELALQLLNAAMKGDMPHANLMEEEKEELRLQICHCVVGSTYSTGRKRLFASLSSRVGKSCAFSTGVKSLNGLREDNVLLICRRIGEMTPGSPLLANGLKPFCPGEELRSKTEKRLTSIFVWFLPSRTVRELEGQVPLDTPTGATSGCVLPSENLTAGDPRVIGSWMPVLRLVTASTTCSDLYAAAENAFFLPGASRAEEGTEASSGALAISPRTSFSPEEGCVQQQKSKISGVFTQAVEAINKTFGPAAHAEATSRKWRLQAAYPFAADDVERSVLGQGVAYIRDKLGGQLRVIPNEGKPLLQHVRPLKGQLLFAEREVLDEDNMCRWSRSKITTRVCFPYKNGEYLDMSQFILPGGLQQLQEEDPSFSPEYELIGVNVHSGELGGGHYYAYTKIRGQWALYLLCCITRPRVCNVPRFLLRSDKCHSADAYMLTYELRSSRENSKSRLAIVETANRLQPVDHQVRQPLPQHHQPTVSPWVM</sequence>
<evidence type="ECO:0000313" key="4">
    <source>
        <dbReference type="EMBL" id="OEH74315.1"/>
    </source>
</evidence>
<comment type="caution">
    <text evidence="4">The sequence shown here is derived from an EMBL/GenBank/DDBJ whole genome shotgun (WGS) entry which is preliminary data.</text>
</comment>
<dbReference type="PROSITE" id="PS00973">
    <property type="entry name" value="USP_2"/>
    <property type="match status" value="1"/>
</dbReference>
<feature type="domain" description="USP" evidence="3">
    <location>
        <begin position="954"/>
        <end position="1601"/>
    </location>
</feature>
<feature type="transmembrane region" description="Helical" evidence="1">
    <location>
        <begin position="36"/>
        <end position="56"/>
    </location>
</feature>
<name>A0A1D3CSZ2_9EIME</name>
<dbReference type="VEuPathDB" id="ToxoDB:LOC34618375"/>
<dbReference type="InParanoid" id="A0A1D3CSZ2"/>
<dbReference type="PROSITE" id="PS00972">
    <property type="entry name" value="USP_1"/>
    <property type="match status" value="1"/>
</dbReference>
<dbReference type="InterPro" id="IPR028889">
    <property type="entry name" value="USP"/>
</dbReference>
<dbReference type="Proteomes" id="UP000095192">
    <property type="component" value="Unassembled WGS sequence"/>
</dbReference>
<dbReference type="InterPro" id="IPR038765">
    <property type="entry name" value="Papain-like_cys_pep_sf"/>
</dbReference>
<dbReference type="Gene3D" id="3.30.2230.10">
    <property type="entry name" value="DUSP-like"/>
    <property type="match status" value="1"/>
</dbReference>
<feature type="transmembrane region" description="Helical" evidence="1">
    <location>
        <begin position="77"/>
        <end position="100"/>
    </location>
</feature>
<dbReference type="Pfam" id="PF00443">
    <property type="entry name" value="UCH"/>
    <property type="match status" value="2"/>
</dbReference>
<dbReference type="GO" id="GO:0016579">
    <property type="term" value="P:protein deubiquitination"/>
    <property type="evidence" value="ECO:0007669"/>
    <property type="project" value="InterPro"/>
</dbReference>
<dbReference type="PANTHER" id="PTHR21646">
    <property type="entry name" value="UBIQUITIN CARBOXYL-TERMINAL HYDROLASE"/>
    <property type="match status" value="1"/>
</dbReference>
<dbReference type="InterPro" id="IPR050185">
    <property type="entry name" value="Ub_carboxyl-term_hydrolase"/>
</dbReference>
<feature type="transmembrane region" description="Helical" evidence="1">
    <location>
        <begin position="257"/>
        <end position="274"/>
    </location>
</feature>
<accession>A0A1D3CSZ2</accession>
<dbReference type="Gene3D" id="3.90.70.10">
    <property type="entry name" value="Cysteine proteinases"/>
    <property type="match status" value="2"/>
</dbReference>
<dbReference type="PROSITE" id="PS50235">
    <property type="entry name" value="USP_3"/>
    <property type="match status" value="1"/>
</dbReference>
<reference evidence="4 5" key="1">
    <citation type="journal article" date="2016" name="BMC Genomics">
        <title>Comparative genomics reveals Cyclospora cayetanensis possesses coccidia-like metabolism and invasion components but unique surface antigens.</title>
        <authorList>
            <person name="Liu S."/>
            <person name="Wang L."/>
            <person name="Zheng H."/>
            <person name="Xu Z."/>
            <person name="Roellig D.M."/>
            <person name="Li N."/>
            <person name="Frace M.A."/>
            <person name="Tang K."/>
            <person name="Arrowood M.J."/>
            <person name="Moss D.M."/>
            <person name="Zhang L."/>
            <person name="Feng Y."/>
            <person name="Xiao L."/>
        </authorList>
    </citation>
    <scope>NUCLEOTIDE SEQUENCE [LARGE SCALE GENOMIC DNA]</scope>
    <source>
        <strain evidence="4 5">CHN_HEN01</strain>
    </source>
</reference>
<dbReference type="Gene3D" id="1.10.238.10">
    <property type="entry name" value="EF-hand"/>
    <property type="match status" value="1"/>
</dbReference>
<keyword evidence="1" id="KW-1133">Transmembrane helix</keyword>
<keyword evidence="5" id="KW-1185">Reference proteome</keyword>
<dbReference type="VEuPathDB" id="ToxoDB:LOC113146556"/>
<evidence type="ECO:0000259" key="2">
    <source>
        <dbReference type="PROSITE" id="PS50222"/>
    </source>
</evidence>
<protein>
    <submittedName>
        <fullName evidence="4">Ubiquitin carboxyl-terminal</fullName>
    </submittedName>
</protein>
<dbReference type="PANTHER" id="PTHR21646:SF46">
    <property type="entry name" value="UBIQUITIN CARBOXYL-TERMINAL HYDROLASE"/>
    <property type="match status" value="1"/>
</dbReference>
<gene>
    <name evidence="4" type="ORF">cyc_01356</name>
</gene>
<dbReference type="PROSITE" id="PS50222">
    <property type="entry name" value="EF_HAND_2"/>
    <property type="match status" value="1"/>
</dbReference>
<keyword evidence="1" id="KW-0812">Transmembrane</keyword>
<dbReference type="InterPro" id="IPR035927">
    <property type="entry name" value="DUSP-like_sf"/>
</dbReference>
<feature type="transmembrane region" description="Helical" evidence="1">
    <location>
        <begin position="280"/>
        <end position="302"/>
    </location>
</feature>
<dbReference type="EMBL" id="JROU02002069">
    <property type="protein sequence ID" value="OEH74315.1"/>
    <property type="molecule type" value="Genomic_DNA"/>
</dbReference>
<dbReference type="InterPro" id="IPR011992">
    <property type="entry name" value="EF-hand-dom_pair"/>
</dbReference>
<feature type="transmembrane region" description="Helical" evidence="1">
    <location>
        <begin position="366"/>
        <end position="383"/>
    </location>
</feature>
<dbReference type="GO" id="GO:0005509">
    <property type="term" value="F:calcium ion binding"/>
    <property type="evidence" value="ECO:0007669"/>
    <property type="project" value="InterPro"/>
</dbReference>
<feature type="domain" description="EF-hand" evidence="2">
    <location>
        <begin position="419"/>
        <end position="454"/>
    </location>
</feature>
<feature type="transmembrane region" description="Helical" evidence="1">
    <location>
        <begin position="142"/>
        <end position="165"/>
    </location>
</feature>
<evidence type="ECO:0000313" key="5">
    <source>
        <dbReference type="Proteomes" id="UP000095192"/>
    </source>
</evidence>
<dbReference type="SUPFAM" id="SSF47473">
    <property type="entry name" value="EF-hand"/>
    <property type="match status" value="1"/>
</dbReference>
<proteinExistence type="predicted"/>
<dbReference type="SMART" id="SM00054">
    <property type="entry name" value="EFh"/>
    <property type="match status" value="2"/>
</dbReference>
<dbReference type="InterPro" id="IPR001394">
    <property type="entry name" value="Peptidase_C19_UCH"/>
</dbReference>
<keyword evidence="1" id="KW-0472">Membrane</keyword>
<evidence type="ECO:0000256" key="1">
    <source>
        <dbReference type="SAM" id="Phobius"/>
    </source>
</evidence>
<dbReference type="FunCoup" id="A0A1D3CSZ2">
    <property type="interactions" value="205"/>
</dbReference>
<dbReference type="SUPFAM" id="SSF54001">
    <property type="entry name" value="Cysteine proteinases"/>
    <property type="match status" value="1"/>
</dbReference>